<dbReference type="KEGG" id="pbf:CFX0092_A2051"/>
<dbReference type="AlphaFoldDB" id="A0A160T3M5"/>
<gene>
    <name evidence="3" type="ORF">CFX0092_A2051</name>
</gene>
<reference evidence="3" key="1">
    <citation type="submission" date="2016-01" db="EMBL/GenBank/DDBJ databases">
        <authorList>
            <person name="Mcilroy J.S."/>
            <person name="Karst M S."/>
            <person name="Albertsen M."/>
        </authorList>
    </citation>
    <scope>NUCLEOTIDE SEQUENCE</scope>
    <source>
        <strain evidence="3">Cfx-K</strain>
    </source>
</reference>
<proteinExistence type="predicted"/>
<feature type="region of interest" description="Disordered" evidence="1">
    <location>
        <begin position="102"/>
        <end position="137"/>
    </location>
</feature>
<feature type="compositionally biased region" description="Basic and acidic residues" evidence="1">
    <location>
        <begin position="105"/>
        <end position="121"/>
    </location>
</feature>
<accession>A0A160T3M5</accession>
<feature type="transmembrane region" description="Helical" evidence="2">
    <location>
        <begin position="41"/>
        <end position="62"/>
    </location>
</feature>
<feature type="compositionally biased region" description="Basic and acidic residues" evidence="1">
    <location>
        <begin position="128"/>
        <end position="137"/>
    </location>
</feature>
<evidence type="ECO:0000256" key="2">
    <source>
        <dbReference type="SAM" id="Phobius"/>
    </source>
</evidence>
<organism evidence="3 4">
    <name type="scientific">Candidatus Promineifilum breve</name>
    <dbReference type="NCBI Taxonomy" id="1806508"/>
    <lineage>
        <taxon>Bacteria</taxon>
        <taxon>Bacillati</taxon>
        <taxon>Chloroflexota</taxon>
        <taxon>Ardenticatenia</taxon>
        <taxon>Candidatus Promineifilales</taxon>
        <taxon>Candidatus Promineifilaceae</taxon>
        <taxon>Candidatus Promineifilum</taxon>
    </lineage>
</organism>
<keyword evidence="4" id="KW-1185">Reference proteome</keyword>
<protein>
    <submittedName>
        <fullName evidence="3">Uncharacterized protein</fullName>
    </submittedName>
</protein>
<evidence type="ECO:0000313" key="3">
    <source>
        <dbReference type="EMBL" id="CUS03929.2"/>
    </source>
</evidence>
<keyword evidence="2" id="KW-0812">Transmembrane</keyword>
<sequence length="137" mass="15397">MRQGRVVTPGPKCCRMACSEYAPCSPWNATTVLSPDIEDLFPLRLGAFAFFFLLPKSVAAYLTKITPKTYQMQLDQMTVSVYYYSQRAPFDYSILPGCAGLSRTQDSDPLPRRSRPGDARRPAVIRIDQTHSEGEIQ</sequence>
<dbReference type="Proteomes" id="UP000215027">
    <property type="component" value="Chromosome I"/>
</dbReference>
<keyword evidence="2" id="KW-1133">Transmembrane helix</keyword>
<evidence type="ECO:0000313" key="4">
    <source>
        <dbReference type="Proteomes" id="UP000215027"/>
    </source>
</evidence>
<dbReference type="EMBL" id="LN890655">
    <property type="protein sequence ID" value="CUS03929.2"/>
    <property type="molecule type" value="Genomic_DNA"/>
</dbReference>
<keyword evidence="2" id="KW-0472">Membrane</keyword>
<name>A0A160T3M5_9CHLR</name>
<evidence type="ECO:0000256" key="1">
    <source>
        <dbReference type="SAM" id="MobiDB-lite"/>
    </source>
</evidence>